<feature type="compositionally biased region" description="Basic residues" evidence="1">
    <location>
        <begin position="44"/>
        <end position="64"/>
    </location>
</feature>
<name>A0AAF0AW65_9SCHI</name>
<feature type="compositionally biased region" description="Basic and acidic residues" evidence="1">
    <location>
        <begin position="143"/>
        <end position="153"/>
    </location>
</feature>
<dbReference type="GeneID" id="80876569"/>
<feature type="compositionally biased region" description="Polar residues" evidence="1">
    <location>
        <begin position="317"/>
        <end position="342"/>
    </location>
</feature>
<dbReference type="Proteomes" id="UP001212411">
    <property type="component" value="Chromosome 2"/>
</dbReference>
<feature type="compositionally biased region" description="Polar residues" evidence="1">
    <location>
        <begin position="218"/>
        <end position="228"/>
    </location>
</feature>
<feature type="compositionally biased region" description="Low complexity" evidence="1">
    <location>
        <begin position="553"/>
        <end position="562"/>
    </location>
</feature>
<reference evidence="2 3" key="1">
    <citation type="journal article" date="2023" name="G3 (Bethesda)">
        <title>A high-quality reference genome for the fission yeast Schizosaccharomyces osmophilus.</title>
        <authorList>
            <person name="Jia G.S."/>
            <person name="Zhang W.C."/>
            <person name="Liang Y."/>
            <person name="Liu X.H."/>
            <person name="Rhind N."/>
            <person name="Pidoux A."/>
            <person name="Brysch-Herzberg M."/>
            <person name="Du L.L."/>
        </authorList>
    </citation>
    <scope>NUCLEOTIDE SEQUENCE [LARGE SCALE GENOMIC DNA]</scope>
    <source>
        <strain evidence="2 3">CBS 15793</strain>
    </source>
</reference>
<sequence length="601" mass="61849">MMDPVVEKTLVNKENVAENASKNEQSDLTLNSEPASLSSTLSSKGKKKAVKRAKKKAAKKRKHAAAAVAGADADGTPSEHHPPSTAGTESIPETEVDGEEDEDEEDEPVSTPRASNEEADAAAALTPSSAHGAAVDIGSSDDNSLHSEDRKTVFTEAPSAAEDNVEMIDFFPKQNKESQSQEMNGIQSGTPRAETSTKSEVSSPQTSSGVKHVDTTKDNYSSVSGNKSNENDESLVSKEQNQKTGREYAPVSSVNDTSSKTFAGNAASSSEIGDASAVPVSAFSTGFSTTEHIDAGVQQEIAFEDAQDFSYHDPNVPHTTSVTTEGVSRVPSTAAHSASTSKYAEDTNEGVMMPGSLASPADNNNEYPDVSGQSFPTKESGDSSKPVDAATGSAGAPKYSAGPADAGATGADAKQAPQSAVNKAEALASNKAHAAQHTKDETLGKSPSKDAKDAKDTAKDAQKSPAKDAKDAKDTAKDAQKSPSKDAKDAKDTAKDAQKSPSKDAKDAKDTAKKAESGLGHSKSTASKPPKEAGAAAGTGAGAGAGAERSEAEASSAAKPTTGPAGTEAKEAENKAKDATDSPPKKGIFKRLKKAIRNVFH</sequence>
<accession>A0AAF0AW65</accession>
<evidence type="ECO:0000313" key="3">
    <source>
        <dbReference type="Proteomes" id="UP001212411"/>
    </source>
</evidence>
<feature type="compositionally biased region" description="Acidic residues" evidence="1">
    <location>
        <begin position="92"/>
        <end position="108"/>
    </location>
</feature>
<feature type="compositionally biased region" description="Polar residues" evidence="1">
    <location>
        <begin position="177"/>
        <end position="209"/>
    </location>
</feature>
<dbReference type="KEGG" id="som:SOMG_03089"/>
<proteinExistence type="predicted"/>
<evidence type="ECO:0000313" key="2">
    <source>
        <dbReference type="EMBL" id="WBW73247.1"/>
    </source>
</evidence>
<feature type="compositionally biased region" description="Polar residues" evidence="1">
    <location>
        <begin position="361"/>
        <end position="377"/>
    </location>
</feature>
<protein>
    <submittedName>
        <fullName evidence="2">Cornified envelope assembly</fullName>
    </submittedName>
</protein>
<gene>
    <name evidence="2" type="ORF">SOMG_03089</name>
</gene>
<feature type="region of interest" description="Disordered" evidence="1">
    <location>
        <begin position="1"/>
        <end position="277"/>
    </location>
</feature>
<feature type="region of interest" description="Disordered" evidence="1">
    <location>
        <begin position="310"/>
        <end position="590"/>
    </location>
</feature>
<dbReference type="RefSeq" id="XP_056037490.1">
    <property type="nucleotide sequence ID" value="XM_056181880.1"/>
</dbReference>
<feature type="compositionally biased region" description="Low complexity" evidence="1">
    <location>
        <begin position="65"/>
        <end position="74"/>
    </location>
</feature>
<feature type="compositionally biased region" description="Polar residues" evidence="1">
    <location>
        <begin position="252"/>
        <end position="271"/>
    </location>
</feature>
<dbReference type="EMBL" id="CP115612">
    <property type="protein sequence ID" value="WBW73247.1"/>
    <property type="molecule type" value="Genomic_DNA"/>
</dbReference>
<evidence type="ECO:0000256" key="1">
    <source>
        <dbReference type="SAM" id="MobiDB-lite"/>
    </source>
</evidence>
<feature type="compositionally biased region" description="Low complexity" evidence="1">
    <location>
        <begin position="401"/>
        <end position="417"/>
    </location>
</feature>
<dbReference type="AlphaFoldDB" id="A0AAF0AW65"/>
<keyword evidence="3" id="KW-1185">Reference proteome</keyword>
<feature type="compositionally biased region" description="Low complexity" evidence="1">
    <location>
        <begin position="121"/>
        <end position="134"/>
    </location>
</feature>
<feature type="compositionally biased region" description="Basic and acidic residues" evidence="1">
    <location>
        <begin position="437"/>
        <end position="516"/>
    </location>
</feature>
<feature type="compositionally biased region" description="Basic and acidic residues" evidence="1">
    <location>
        <begin position="568"/>
        <end position="584"/>
    </location>
</feature>
<organism evidence="2 3">
    <name type="scientific">Schizosaccharomyces osmophilus</name>
    <dbReference type="NCBI Taxonomy" id="2545709"/>
    <lineage>
        <taxon>Eukaryota</taxon>
        <taxon>Fungi</taxon>
        <taxon>Dikarya</taxon>
        <taxon>Ascomycota</taxon>
        <taxon>Taphrinomycotina</taxon>
        <taxon>Schizosaccharomycetes</taxon>
        <taxon>Schizosaccharomycetales</taxon>
        <taxon>Schizosaccharomycetaceae</taxon>
        <taxon>Schizosaccharomyces</taxon>
    </lineage>
</organism>
<feature type="compositionally biased region" description="Low complexity" evidence="1">
    <location>
        <begin position="526"/>
        <end position="536"/>
    </location>
</feature>
<feature type="compositionally biased region" description="Polar residues" evidence="1">
    <location>
        <begin position="18"/>
        <end position="35"/>
    </location>
</feature>